<dbReference type="EMBL" id="JAVKVN010000004">
    <property type="protein sequence ID" value="MDR7946053.1"/>
    <property type="molecule type" value="Genomic_DNA"/>
</dbReference>
<keyword evidence="3 6" id="KW-0808">Transferase</keyword>
<name>A0ABU2DDB0_ACHAE</name>
<feature type="domain" description="Glycosyltransferase 2-like" evidence="5">
    <location>
        <begin position="13"/>
        <end position="185"/>
    </location>
</feature>
<keyword evidence="7" id="KW-1185">Reference proteome</keyword>
<dbReference type="PANTHER" id="PTHR43179">
    <property type="entry name" value="RHAMNOSYLTRANSFERASE WBBL"/>
    <property type="match status" value="1"/>
</dbReference>
<evidence type="ECO:0000313" key="7">
    <source>
        <dbReference type="Proteomes" id="UP001264156"/>
    </source>
</evidence>
<evidence type="ECO:0000259" key="5">
    <source>
        <dbReference type="Pfam" id="PF00535"/>
    </source>
</evidence>
<evidence type="ECO:0000256" key="3">
    <source>
        <dbReference type="ARBA" id="ARBA00022679"/>
    </source>
</evidence>
<evidence type="ECO:0000256" key="4">
    <source>
        <dbReference type="SAM" id="Coils"/>
    </source>
</evidence>
<dbReference type="PANTHER" id="PTHR43179:SF12">
    <property type="entry name" value="GALACTOFURANOSYLTRANSFERASE GLFT2"/>
    <property type="match status" value="1"/>
</dbReference>
<dbReference type="InterPro" id="IPR029044">
    <property type="entry name" value="Nucleotide-diphossugar_trans"/>
</dbReference>
<dbReference type="CDD" id="cd04186">
    <property type="entry name" value="GT_2_like_c"/>
    <property type="match status" value="1"/>
</dbReference>
<dbReference type="Proteomes" id="UP001264156">
    <property type="component" value="Unassembled WGS sequence"/>
</dbReference>
<dbReference type="SUPFAM" id="SSF53448">
    <property type="entry name" value="Nucleotide-diphospho-sugar transferases"/>
    <property type="match status" value="1"/>
</dbReference>
<evidence type="ECO:0000256" key="1">
    <source>
        <dbReference type="ARBA" id="ARBA00006739"/>
    </source>
</evidence>
<reference evidence="7" key="1">
    <citation type="submission" date="2023-07" db="EMBL/GenBank/DDBJ databases">
        <title>Glyphosate-induced phosphonatase operons in soil bacteria of genus Achromobacter.</title>
        <authorList>
            <person name="Epiktetov D.O."/>
            <person name="Sviridov A.V."/>
            <person name="Tarlachkov S.V."/>
            <person name="Shushkova T.V."/>
            <person name="Toropygin I.Y."/>
            <person name="Leontievsky A."/>
        </authorList>
    </citation>
    <scope>NUCLEOTIDE SEQUENCE [LARGE SCALE GENOMIC DNA]</scope>
    <source>
        <strain evidence="7">Kg 16</strain>
    </source>
</reference>
<comment type="caution">
    <text evidence="6">The sequence shown here is derived from an EMBL/GenBank/DDBJ whole genome shotgun (WGS) entry which is preliminary data.</text>
</comment>
<keyword evidence="2 6" id="KW-0328">Glycosyltransferase</keyword>
<dbReference type="Pfam" id="PF00535">
    <property type="entry name" value="Glycos_transf_2"/>
    <property type="match status" value="1"/>
</dbReference>
<keyword evidence="4" id="KW-0175">Coiled coil</keyword>
<organism evidence="6 7">
    <name type="scientific">Achromobacter aegrifaciens</name>
    <dbReference type="NCBI Taxonomy" id="1287736"/>
    <lineage>
        <taxon>Bacteria</taxon>
        <taxon>Pseudomonadati</taxon>
        <taxon>Pseudomonadota</taxon>
        <taxon>Betaproteobacteria</taxon>
        <taxon>Burkholderiales</taxon>
        <taxon>Alcaligenaceae</taxon>
        <taxon>Achromobacter</taxon>
    </lineage>
</organism>
<dbReference type="RefSeq" id="WP_310533159.1">
    <property type="nucleotide sequence ID" value="NZ_JAVKVN010000004.1"/>
</dbReference>
<comment type="similarity">
    <text evidence="1">Belongs to the glycosyltransferase 2 family.</text>
</comment>
<evidence type="ECO:0000256" key="2">
    <source>
        <dbReference type="ARBA" id="ARBA00022676"/>
    </source>
</evidence>
<sequence>MSSHPSKTNIHASIIVLAYNNLEETTAPCLESILEHTDLTRHELIVVDNASSDGTAEYLRQFQSKHPYVRMCLNDVNKGYAGGNNDGMRLSNGRILVLLNNDTLVGPGWLEPLVEVLDKDPSVGMVGPVTNSAGNEQRVVLPEVTQDTFVPATVSYLALQSGIYSETEKLGFFCVAIRRDVIDKIGMLDEAFGIGMFEDDDLCVRARKADYRLLIAEGSFVYHKGSVSFSKLGAEKYQGLFFKNLAYFFEKHNIAWTYTDIAIAAWKRLKQDMRSAISGDAAATARVNSRASLMDETLGQARRQEETALQSSSTDLSNRIAAKKHAELMAISDWATSLKEENAKLLHEHAQLMEMSDWAASLKEENAKLLQEHAELMEMSDWATSLKEENAKLLRALDEQGRMLESTAPTAAPGVLPAARALARAVKGSLKQLIRG</sequence>
<proteinExistence type="inferred from homology"/>
<feature type="coiled-coil region" evidence="4">
    <location>
        <begin position="335"/>
        <end position="379"/>
    </location>
</feature>
<gene>
    <name evidence="6" type="ORF">RIU57_13115</name>
</gene>
<dbReference type="InterPro" id="IPR001173">
    <property type="entry name" value="Glyco_trans_2-like"/>
</dbReference>
<accession>A0ABU2DDB0</accession>
<dbReference type="GO" id="GO:0016757">
    <property type="term" value="F:glycosyltransferase activity"/>
    <property type="evidence" value="ECO:0007669"/>
    <property type="project" value="UniProtKB-KW"/>
</dbReference>
<evidence type="ECO:0000313" key="6">
    <source>
        <dbReference type="EMBL" id="MDR7946053.1"/>
    </source>
</evidence>
<dbReference type="EC" id="2.4.-.-" evidence="6"/>
<dbReference type="Gene3D" id="3.90.550.10">
    <property type="entry name" value="Spore Coat Polysaccharide Biosynthesis Protein SpsA, Chain A"/>
    <property type="match status" value="1"/>
</dbReference>
<protein>
    <submittedName>
        <fullName evidence="6">Glycosyltransferase</fullName>
        <ecNumber evidence="6">2.4.-.-</ecNumber>
    </submittedName>
</protein>